<keyword evidence="2" id="KW-1185">Reference proteome</keyword>
<sequence length="65" mass="7929">MIENVSKMIKLDKVHLHLWLIKIKNIHENEKDNHQLNGTFQKYLIIHYFFNDISTLKLEILIDKR</sequence>
<reference evidence="1" key="1">
    <citation type="submission" date="2021-01" db="EMBL/GenBank/DDBJ databases">
        <authorList>
            <consortium name="Genoscope - CEA"/>
            <person name="William W."/>
        </authorList>
    </citation>
    <scope>NUCLEOTIDE SEQUENCE</scope>
</reference>
<organism evidence="1 2">
    <name type="scientific">Paramecium primaurelia</name>
    <dbReference type="NCBI Taxonomy" id="5886"/>
    <lineage>
        <taxon>Eukaryota</taxon>
        <taxon>Sar</taxon>
        <taxon>Alveolata</taxon>
        <taxon>Ciliophora</taxon>
        <taxon>Intramacronucleata</taxon>
        <taxon>Oligohymenophorea</taxon>
        <taxon>Peniculida</taxon>
        <taxon>Parameciidae</taxon>
        <taxon>Paramecium</taxon>
    </lineage>
</organism>
<dbReference type="Proteomes" id="UP000688137">
    <property type="component" value="Unassembled WGS sequence"/>
</dbReference>
<dbReference type="OMA" id="IFIKYPQ"/>
<gene>
    <name evidence="1" type="ORF">PPRIM_AZ9-3.1.T0060104</name>
</gene>
<accession>A0A8S1JNJ1</accession>
<comment type="caution">
    <text evidence="1">The sequence shown here is derived from an EMBL/GenBank/DDBJ whole genome shotgun (WGS) entry which is preliminary data.</text>
</comment>
<name>A0A8S1JNJ1_PARPR</name>
<evidence type="ECO:0000313" key="1">
    <source>
        <dbReference type="EMBL" id="CAD8044022.1"/>
    </source>
</evidence>
<protein>
    <submittedName>
        <fullName evidence="1">Uncharacterized protein</fullName>
    </submittedName>
</protein>
<dbReference type="AlphaFoldDB" id="A0A8S1JNJ1"/>
<proteinExistence type="predicted"/>
<dbReference type="EMBL" id="CAJJDM010000003">
    <property type="protein sequence ID" value="CAD8044022.1"/>
    <property type="molecule type" value="Genomic_DNA"/>
</dbReference>
<evidence type="ECO:0000313" key="2">
    <source>
        <dbReference type="Proteomes" id="UP000688137"/>
    </source>
</evidence>